<dbReference type="SUPFAM" id="SSF52540">
    <property type="entry name" value="P-loop containing nucleoside triphosphate hydrolases"/>
    <property type="match status" value="1"/>
</dbReference>
<evidence type="ECO:0000256" key="9">
    <source>
        <dbReference type="ARBA" id="ARBA00023204"/>
    </source>
</evidence>
<dbReference type="GO" id="GO:0003677">
    <property type="term" value="F:DNA binding"/>
    <property type="evidence" value="ECO:0007669"/>
    <property type="project" value="UniProtKB-UniRule"/>
</dbReference>
<keyword evidence="15" id="KW-1185">Reference proteome</keyword>
<keyword evidence="3 11" id="KW-0227">DNA damage</keyword>
<dbReference type="Pfam" id="PF13538">
    <property type="entry name" value="UvrD_C_2"/>
    <property type="match status" value="1"/>
</dbReference>
<evidence type="ECO:0000256" key="10">
    <source>
        <dbReference type="ARBA" id="ARBA00023235"/>
    </source>
</evidence>
<dbReference type="GO" id="GO:0000724">
    <property type="term" value="P:double-strand break repair via homologous recombination"/>
    <property type="evidence" value="ECO:0007669"/>
    <property type="project" value="UniProtKB-UniRule"/>
</dbReference>
<evidence type="ECO:0000256" key="8">
    <source>
        <dbReference type="ARBA" id="ARBA00023125"/>
    </source>
</evidence>
<comment type="function">
    <text evidence="11">A helicase/nuclease that prepares dsDNA breaks (DSB) for recombinational DNA repair. Binds to DSBs and unwinds DNA via a highly rapid and processive ATP-dependent bidirectional helicase activity. Unwinds dsDNA until it encounters a Chi (crossover hotspot instigator) sequence from the 3' direction. Cuts ssDNA a few nucleotides 3' to the Chi site. The properties and activities of the enzyme are changed at Chi. The Chi-altered holoenzyme produces a long 3'-ssDNA overhang and facilitates RecA-binding to the ssDNA for homologous DNA recombination and repair. Holoenzyme degrades any linearized DNA that is unable to undergo homologous recombination. In the holoenzyme this subunit has ssDNA-dependent ATPase and 5'-3' helicase activity. When added to pre-assembled RecBC greatly stimulates nuclease activity and augments holoenzyme processivity. Negatively regulates the RecA-loading ability of RecBCD.</text>
</comment>
<comment type="similarity">
    <text evidence="11">Belongs to the RecD family.</text>
</comment>
<dbReference type="OrthoDB" id="9803432at2"/>
<dbReference type="Pfam" id="PF13245">
    <property type="entry name" value="AAA_19"/>
    <property type="match status" value="1"/>
</dbReference>
<evidence type="ECO:0000259" key="13">
    <source>
        <dbReference type="Pfam" id="PF21185"/>
    </source>
</evidence>
<dbReference type="InterPro" id="IPR027785">
    <property type="entry name" value="UvrD-like_helicase_C"/>
</dbReference>
<dbReference type="GO" id="GO:0008854">
    <property type="term" value="F:exodeoxyribonuclease V activity"/>
    <property type="evidence" value="ECO:0007669"/>
    <property type="project" value="InterPro"/>
</dbReference>
<reference evidence="15" key="1">
    <citation type="submission" date="2018-08" db="EMBL/GenBank/DDBJ databases">
        <authorList>
            <person name="Zhang J."/>
            <person name="Du Z.-J."/>
        </authorList>
    </citation>
    <scope>NUCLEOTIDE SEQUENCE [LARGE SCALE GENOMIC DNA]</scope>
    <source>
        <strain evidence="15">KCTC 52655</strain>
    </source>
</reference>
<dbReference type="GO" id="GO:0009338">
    <property type="term" value="C:exodeoxyribonuclease V complex"/>
    <property type="evidence" value="ECO:0007669"/>
    <property type="project" value="InterPro"/>
</dbReference>
<dbReference type="Gene3D" id="1.10.10.1020">
    <property type="entry name" value="RecBCD complex, subunit RecD, N-terminal domain"/>
    <property type="match status" value="1"/>
</dbReference>
<dbReference type="CDD" id="cd17933">
    <property type="entry name" value="DEXSc_RecD-like"/>
    <property type="match status" value="1"/>
</dbReference>
<dbReference type="Pfam" id="PF21185">
    <property type="entry name" value="RecD_N"/>
    <property type="match status" value="1"/>
</dbReference>
<dbReference type="EC" id="5.6.2.3" evidence="11"/>
<evidence type="ECO:0000256" key="6">
    <source>
        <dbReference type="ARBA" id="ARBA00022839"/>
    </source>
</evidence>
<dbReference type="CDD" id="cd18809">
    <property type="entry name" value="SF1_C_RecD"/>
    <property type="match status" value="1"/>
</dbReference>
<keyword evidence="10 11" id="KW-0413">Isomerase</keyword>
<keyword evidence="6 11" id="KW-0269">Exonuclease</keyword>
<organism evidence="14 15">
    <name type="scientific">Alteromonas aestuariivivens</name>
    <dbReference type="NCBI Taxonomy" id="1938339"/>
    <lineage>
        <taxon>Bacteria</taxon>
        <taxon>Pseudomonadati</taxon>
        <taxon>Pseudomonadota</taxon>
        <taxon>Gammaproteobacteria</taxon>
        <taxon>Alteromonadales</taxon>
        <taxon>Alteromonadaceae</taxon>
        <taxon>Alteromonas/Salinimonas group</taxon>
        <taxon>Alteromonas</taxon>
    </lineage>
</organism>
<dbReference type="InterPro" id="IPR050534">
    <property type="entry name" value="Coronavir_polyprotein_1ab"/>
</dbReference>
<dbReference type="Gene3D" id="3.40.50.300">
    <property type="entry name" value="P-loop containing nucleotide triphosphate hydrolases"/>
    <property type="match status" value="3"/>
</dbReference>
<feature type="domain" description="UvrD-like helicase C-terminal" evidence="12">
    <location>
        <begin position="551"/>
        <end position="601"/>
    </location>
</feature>
<dbReference type="NCBIfam" id="TIGR01447">
    <property type="entry name" value="recD"/>
    <property type="match status" value="1"/>
</dbReference>
<dbReference type="PANTHER" id="PTHR43788:SF6">
    <property type="entry name" value="DNA HELICASE B"/>
    <property type="match status" value="1"/>
</dbReference>
<dbReference type="HAMAP" id="MF_01487">
    <property type="entry name" value="RecD"/>
    <property type="match status" value="1"/>
</dbReference>
<dbReference type="GO" id="GO:0005524">
    <property type="term" value="F:ATP binding"/>
    <property type="evidence" value="ECO:0007669"/>
    <property type="project" value="UniProtKB-UniRule"/>
</dbReference>
<dbReference type="Proteomes" id="UP000256561">
    <property type="component" value="Unassembled WGS sequence"/>
</dbReference>
<evidence type="ECO:0000259" key="12">
    <source>
        <dbReference type="Pfam" id="PF13538"/>
    </source>
</evidence>
<evidence type="ECO:0000256" key="7">
    <source>
        <dbReference type="ARBA" id="ARBA00022840"/>
    </source>
</evidence>
<dbReference type="InterPro" id="IPR006344">
    <property type="entry name" value="RecD"/>
</dbReference>
<comment type="caution">
    <text evidence="14">The sequence shown here is derived from an EMBL/GenBank/DDBJ whole genome shotgun (WGS) entry which is preliminary data.</text>
</comment>
<dbReference type="EMBL" id="QRHA01000010">
    <property type="protein sequence ID" value="RDV24470.1"/>
    <property type="molecule type" value="Genomic_DNA"/>
</dbReference>
<dbReference type="PANTHER" id="PTHR43788">
    <property type="entry name" value="DNA2/NAM7 HELICASE FAMILY MEMBER"/>
    <property type="match status" value="1"/>
</dbReference>
<feature type="domain" description="RecBCD enzyme subunit RecD N-terminal" evidence="13">
    <location>
        <begin position="21"/>
        <end position="116"/>
    </location>
</feature>
<dbReference type="InterPro" id="IPR027417">
    <property type="entry name" value="P-loop_NTPase"/>
</dbReference>
<accession>A0A3D8M4G9</accession>
<keyword evidence="9 11" id="KW-0234">DNA repair</keyword>
<proteinExistence type="inferred from homology"/>
<sequence length="635" mass="69305">MSVSLPGSLEALQRQLAGPEAIDFYFAREFSLAHGEGLEHIEVWFHCLLALSVAQRQGHTCLVLSEIAGQHWFYDSESEVKGYSFPELPLVQKAVELALAQLTTPNPLVLDNGRLYSRRFWNFEQEVARALAERCKPESFTDAQVTQVQKIWPLLFSALPDNSQDWQQVATAGSLGQRFSIINGGPGTGKTYTVTRLMLALQAAHANSLTIQLAAPTGKAAQRLTESVSASLQRIEGEAVEPLVARLPKEATTLHRLLGMSRYGVDCRRDAQNPLNCDVLIVDEVSMVDLALMARTVRALPVHARLVLVGDAEQLPAVESGNVLEALVGSEVHSSRVSAALKNHIARLCPHLPEMAVSPSEAAAILSDRVHTLRTSQRFSGALADVAAAIQAQQAEVAWEMMTKAGPTDWYGSLSLEGVAQLPLTMAVAEIKALAQASFNRLITARDLNTAMQNLNDCRWLTPLRRGQFGSQALNGQIEQALGLSARAGPAGHYAGRPVMVLENHYALGLFNGDVGLVWPDASGRLKAWFEVPQGGYRAFSLARLPKVETVFAMTVHKSQGSEFEQVVLLVPPAASRQAESLCSKELLYTGLTRARKGCLLLSDKTRFSQVIHTRHHRFSGLRDILLQNLAGTQE</sequence>
<dbReference type="GO" id="GO:0043139">
    <property type="term" value="F:5'-3' DNA helicase activity"/>
    <property type="evidence" value="ECO:0007669"/>
    <property type="project" value="UniProtKB-UniRule"/>
</dbReference>
<evidence type="ECO:0000256" key="4">
    <source>
        <dbReference type="ARBA" id="ARBA00022801"/>
    </source>
</evidence>
<keyword evidence="7 11" id="KW-0067">ATP-binding</keyword>
<gene>
    <name evidence="11 14" type="primary">recD</name>
    <name evidence="14" type="ORF">DXV75_13675</name>
</gene>
<evidence type="ECO:0000256" key="1">
    <source>
        <dbReference type="ARBA" id="ARBA00022722"/>
    </source>
</evidence>
<evidence type="ECO:0000313" key="14">
    <source>
        <dbReference type="EMBL" id="RDV24470.1"/>
    </source>
</evidence>
<evidence type="ECO:0000256" key="3">
    <source>
        <dbReference type="ARBA" id="ARBA00022763"/>
    </source>
</evidence>
<dbReference type="InterPro" id="IPR049550">
    <property type="entry name" value="RecD_N"/>
</dbReference>
<keyword evidence="5 11" id="KW-0347">Helicase</keyword>
<comment type="subunit">
    <text evidence="11">Heterotrimer of RecB, RecC and RecD. All subunits contribute to DNA-binding.</text>
</comment>
<evidence type="ECO:0000256" key="5">
    <source>
        <dbReference type="ARBA" id="ARBA00022806"/>
    </source>
</evidence>
<keyword evidence="2 11" id="KW-0547">Nucleotide-binding</keyword>
<dbReference type="GO" id="GO:0017116">
    <property type="term" value="F:single-stranded DNA helicase activity"/>
    <property type="evidence" value="ECO:0007669"/>
    <property type="project" value="TreeGrafter"/>
</dbReference>
<evidence type="ECO:0000256" key="11">
    <source>
        <dbReference type="HAMAP-Rule" id="MF_01487"/>
    </source>
</evidence>
<evidence type="ECO:0000256" key="2">
    <source>
        <dbReference type="ARBA" id="ARBA00022741"/>
    </source>
</evidence>
<dbReference type="InterPro" id="IPR041851">
    <property type="entry name" value="RecD_N_sf"/>
</dbReference>
<name>A0A3D8M4G9_9ALTE</name>
<dbReference type="GO" id="GO:0016887">
    <property type="term" value="F:ATP hydrolysis activity"/>
    <property type="evidence" value="ECO:0007669"/>
    <property type="project" value="RHEA"/>
</dbReference>
<dbReference type="AlphaFoldDB" id="A0A3D8M4G9"/>
<evidence type="ECO:0000313" key="15">
    <source>
        <dbReference type="Proteomes" id="UP000256561"/>
    </source>
</evidence>
<keyword evidence="8 11" id="KW-0238">DNA-binding</keyword>
<feature type="binding site" evidence="11">
    <location>
        <begin position="184"/>
        <end position="191"/>
    </location>
    <ligand>
        <name>ATP</name>
        <dbReference type="ChEBI" id="CHEBI:30616"/>
    </ligand>
</feature>
<keyword evidence="1 11" id="KW-0540">Nuclease</keyword>
<comment type="miscellaneous">
    <text evidence="11">In the RecBCD complex, RecB has a slow 3'-5' helicase, an exonuclease activity and loads RecA onto ssDNA, RecD has a fast 5'-3' helicase activity, while RecC stimulates the ATPase and processivity of the RecB helicase and contributes to recognition of the Chi site.</text>
</comment>
<keyword evidence="4 11" id="KW-0378">Hydrolase</keyword>
<comment type="catalytic activity">
    <reaction evidence="11">
        <text>ATP + H2O = ADP + phosphate + H(+)</text>
        <dbReference type="Rhea" id="RHEA:13065"/>
        <dbReference type="ChEBI" id="CHEBI:15377"/>
        <dbReference type="ChEBI" id="CHEBI:15378"/>
        <dbReference type="ChEBI" id="CHEBI:30616"/>
        <dbReference type="ChEBI" id="CHEBI:43474"/>
        <dbReference type="ChEBI" id="CHEBI:456216"/>
        <dbReference type="EC" id="5.6.2.3"/>
    </reaction>
</comment>
<dbReference type="RefSeq" id="WP_115593992.1">
    <property type="nucleotide sequence ID" value="NZ_QRHA01000010.1"/>
</dbReference>
<protein>
    <recommendedName>
        <fullName evidence="11">RecBCD enzyme subunit RecD</fullName>
        <ecNumber evidence="11">5.6.2.3</ecNumber>
    </recommendedName>
    <alternativeName>
        <fullName evidence="11">DNA 5'-3' helicase subunit RecD</fullName>
    </alternativeName>
    <alternativeName>
        <fullName evidence="11">Exonuclease V subunit RecD</fullName>
        <shortName evidence="11">ExoV subunit RecD</shortName>
    </alternativeName>
    <alternativeName>
        <fullName evidence="11">Helicase/nuclease RecBCD subunit RecD</fullName>
    </alternativeName>
</protein>